<evidence type="ECO:0000313" key="3">
    <source>
        <dbReference type="Proteomes" id="UP000001542"/>
    </source>
</evidence>
<dbReference type="Pfam" id="PF00240">
    <property type="entry name" value="ubiquitin"/>
    <property type="match status" value="2"/>
</dbReference>
<dbReference type="OMA" id="HEKIVFP"/>
<sequence length="316" mass="36497">MIQDEIDLSTDQQKLSFFGKDMEDGNTLKDYNVLYGDTISLTWTKFQIVSPTIPANSITLKTLAGRVIILKSIDLNCMVVDLKELIHEKIVFPPDQQRLIFDGKQLEDDKTLIDYGVKYGNQIHLLRRCRGGKPVIYLYPKEEIDAKVSIKINDGNFSFVYPSFDEDNTWNVKALPSGEIVHRGKKMRYLFWETLFYPNLNMDKGFIIKGEDSVSFFEDKLKSMNLNDAEICDFITYWCPKLCGYKYVKVCFQFENFDDMCPMNVEPKPDNINRVFFAALPLESPCDIEPQELPTFNRDGFTVIEWGGTIVTSEKL</sequence>
<evidence type="ECO:0000259" key="1">
    <source>
        <dbReference type="PROSITE" id="PS50053"/>
    </source>
</evidence>
<evidence type="ECO:0000313" key="2">
    <source>
        <dbReference type="EMBL" id="EAX95414.1"/>
    </source>
</evidence>
<reference evidence="2" key="2">
    <citation type="journal article" date="2007" name="Science">
        <title>Draft genome sequence of the sexually transmitted pathogen Trichomonas vaginalis.</title>
        <authorList>
            <person name="Carlton J.M."/>
            <person name="Hirt R.P."/>
            <person name="Silva J.C."/>
            <person name="Delcher A.L."/>
            <person name="Schatz M."/>
            <person name="Zhao Q."/>
            <person name="Wortman J.R."/>
            <person name="Bidwell S.L."/>
            <person name="Alsmark U.C.M."/>
            <person name="Besteiro S."/>
            <person name="Sicheritz-Ponten T."/>
            <person name="Noel C.J."/>
            <person name="Dacks J.B."/>
            <person name="Foster P.G."/>
            <person name="Simillion C."/>
            <person name="Van de Peer Y."/>
            <person name="Miranda-Saavedra D."/>
            <person name="Barton G.J."/>
            <person name="Westrop G.D."/>
            <person name="Mueller S."/>
            <person name="Dessi D."/>
            <person name="Fiori P.L."/>
            <person name="Ren Q."/>
            <person name="Paulsen I."/>
            <person name="Zhang H."/>
            <person name="Bastida-Corcuera F.D."/>
            <person name="Simoes-Barbosa A."/>
            <person name="Brown M.T."/>
            <person name="Hayes R.D."/>
            <person name="Mukherjee M."/>
            <person name="Okumura C.Y."/>
            <person name="Schneider R."/>
            <person name="Smith A.J."/>
            <person name="Vanacova S."/>
            <person name="Villalvazo M."/>
            <person name="Haas B.J."/>
            <person name="Pertea M."/>
            <person name="Feldblyum T.V."/>
            <person name="Utterback T.R."/>
            <person name="Shu C.L."/>
            <person name="Osoegawa K."/>
            <person name="de Jong P.J."/>
            <person name="Hrdy I."/>
            <person name="Horvathova L."/>
            <person name="Zubacova Z."/>
            <person name="Dolezal P."/>
            <person name="Malik S.B."/>
            <person name="Logsdon J.M. Jr."/>
            <person name="Henze K."/>
            <person name="Gupta A."/>
            <person name="Wang C.C."/>
            <person name="Dunne R.L."/>
            <person name="Upcroft J.A."/>
            <person name="Upcroft P."/>
            <person name="White O."/>
            <person name="Salzberg S.L."/>
            <person name="Tang P."/>
            <person name="Chiu C.-H."/>
            <person name="Lee Y.-S."/>
            <person name="Embley T.M."/>
            <person name="Coombs G.H."/>
            <person name="Mottram J.C."/>
            <person name="Tachezy J."/>
            <person name="Fraser-Liggett C.M."/>
            <person name="Johnson P.J."/>
        </authorList>
    </citation>
    <scope>NUCLEOTIDE SEQUENCE [LARGE SCALE GENOMIC DNA]</scope>
    <source>
        <strain evidence="2">G3</strain>
    </source>
</reference>
<reference evidence="2" key="1">
    <citation type="submission" date="2006-10" db="EMBL/GenBank/DDBJ databases">
        <authorList>
            <person name="Amadeo P."/>
            <person name="Zhao Q."/>
            <person name="Wortman J."/>
            <person name="Fraser-Liggett C."/>
            <person name="Carlton J."/>
        </authorList>
    </citation>
    <scope>NUCLEOTIDE SEQUENCE</scope>
    <source>
        <strain evidence="2">G3</strain>
    </source>
</reference>
<dbReference type="VEuPathDB" id="TrichDB:TVAG_461880"/>
<dbReference type="EMBL" id="DS113807">
    <property type="protein sequence ID" value="EAX95414.1"/>
    <property type="molecule type" value="Genomic_DNA"/>
</dbReference>
<dbReference type="STRING" id="5722.A2FI61"/>
<dbReference type="RefSeq" id="XP_001308344.1">
    <property type="nucleotide sequence ID" value="XM_001308343.1"/>
</dbReference>
<proteinExistence type="predicted"/>
<accession>A2FI61</accession>
<dbReference type="PRINTS" id="PR00348">
    <property type="entry name" value="UBIQUITIN"/>
</dbReference>
<dbReference type="Gene3D" id="3.10.20.90">
    <property type="entry name" value="Phosphatidylinositol 3-kinase Catalytic Subunit, Chain A, domain 1"/>
    <property type="match status" value="2"/>
</dbReference>
<dbReference type="PANTHER" id="PTHR10666">
    <property type="entry name" value="UBIQUITIN"/>
    <property type="match status" value="1"/>
</dbReference>
<dbReference type="GO" id="GO:0019941">
    <property type="term" value="P:modification-dependent protein catabolic process"/>
    <property type="evidence" value="ECO:0000318"/>
    <property type="project" value="GO_Central"/>
</dbReference>
<dbReference type="SUPFAM" id="SSF54236">
    <property type="entry name" value="Ubiquitin-like"/>
    <property type="match status" value="2"/>
</dbReference>
<dbReference type="KEGG" id="tva:4753165"/>
<dbReference type="OrthoDB" id="428577at2759"/>
<dbReference type="GO" id="GO:0031625">
    <property type="term" value="F:ubiquitin protein ligase binding"/>
    <property type="evidence" value="ECO:0000318"/>
    <property type="project" value="GO_Central"/>
</dbReference>
<dbReference type="AlphaFoldDB" id="A2FI61"/>
<dbReference type="PROSITE" id="PS50053">
    <property type="entry name" value="UBIQUITIN_2"/>
    <property type="match status" value="2"/>
</dbReference>
<dbReference type="SMART" id="SM00213">
    <property type="entry name" value="UBQ"/>
    <property type="match status" value="1"/>
</dbReference>
<dbReference type="eggNOG" id="KOG0001">
    <property type="taxonomic scope" value="Eukaryota"/>
</dbReference>
<dbReference type="InterPro" id="IPR050158">
    <property type="entry name" value="Ubiquitin_ubiquitin-like"/>
</dbReference>
<dbReference type="InterPro" id="IPR029071">
    <property type="entry name" value="Ubiquitin-like_domsf"/>
</dbReference>
<dbReference type="GO" id="GO:0031386">
    <property type="term" value="F:protein tag activity"/>
    <property type="evidence" value="ECO:0000318"/>
    <property type="project" value="GO_Central"/>
</dbReference>
<dbReference type="InterPro" id="IPR019956">
    <property type="entry name" value="Ubiquitin_dom"/>
</dbReference>
<feature type="domain" description="Ubiquitin-like" evidence="1">
    <location>
        <begin position="56"/>
        <end position="132"/>
    </location>
</feature>
<dbReference type="InterPro" id="IPR000626">
    <property type="entry name" value="Ubiquitin-like_dom"/>
</dbReference>
<dbReference type="GO" id="GO:0005737">
    <property type="term" value="C:cytoplasm"/>
    <property type="evidence" value="ECO:0000318"/>
    <property type="project" value="GO_Central"/>
</dbReference>
<dbReference type="Proteomes" id="UP000001542">
    <property type="component" value="Unassembled WGS sequence"/>
</dbReference>
<dbReference type="VEuPathDB" id="TrichDB:TVAGG3_0604050"/>
<dbReference type="GO" id="GO:0016567">
    <property type="term" value="P:protein ubiquitination"/>
    <property type="evidence" value="ECO:0000318"/>
    <property type="project" value="GO_Central"/>
</dbReference>
<name>A2FI61_TRIV3</name>
<gene>
    <name evidence="2" type="ORF">TVAG_461880</name>
</gene>
<dbReference type="SMR" id="A2FI61"/>
<keyword evidence="3" id="KW-1185">Reference proteome</keyword>
<organism evidence="2 3">
    <name type="scientific">Trichomonas vaginalis (strain ATCC PRA-98 / G3)</name>
    <dbReference type="NCBI Taxonomy" id="412133"/>
    <lineage>
        <taxon>Eukaryota</taxon>
        <taxon>Metamonada</taxon>
        <taxon>Parabasalia</taxon>
        <taxon>Trichomonadida</taxon>
        <taxon>Trichomonadidae</taxon>
        <taxon>Trichomonas</taxon>
    </lineage>
</organism>
<feature type="domain" description="Ubiquitin-like" evidence="1">
    <location>
        <begin position="1"/>
        <end position="41"/>
    </location>
</feature>
<dbReference type="InParanoid" id="A2FI61"/>
<dbReference type="GO" id="GO:0005634">
    <property type="term" value="C:nucleus"/>
    <property type="evidence" value="ECO:0000318"/>
    <property type="project" value="GO_Central"/>
</dbReference>
<protein>
    <submittedName>
        <fullName evidence="2">Ubiquitin family protein</fullName>
    </submittedName>
</protein>